<dbReference type="PANTHER" id="PTHR31212">
    <property type="entry name" value="ALPHA-KETOGLUTARATE-DEPENDENT DIOXYGENASE ALKB HOMOLOG 3"/>
    <property type="match status" value="1"/>
</dbReference>
<feature type="domain" description="Fe2OG dioxygenase" evidence="2">
    <location>
        <begin position="132"/>
        <end position="257"/>
    </location>
</feature>
<evidence type="ECO:0000256" key="1">
    <source>
        <dbReference type="ARBA" id="ARBA00007879"/>
    </source>
</evidence>
<name>A0AAW1R9X7_9CHLO</name>
<comment type="caution">
    <text evidence="3">The sequence shown here is derived from an EMBL/GenBank/DDBJ whole genome shotgun (WGS) entry which is preliminary data.</text>
</comment>
<organism evidence="3 4">
    <name type="scientific">[Myrmecia] bisecta</name>
    <dbReference type="NCBI Taxonomy" id="41462"/>
    <lineage>
        <taxon>Eukaryota</taxon>
        <taxon>Viridiplantae</taxon>
        <taxon>Chlorophyta</taxon>
        <taxon>core chlorophytes</taxon>
        <taxon>Trebouxiophyceae</taxon>
        <taxon>Trebouxiales</taxon>
        <taxon>Trebouxiaceae</taxon>
        <taxon>Myrmecia</taxon>
    </lineage>
</organism>
<dbReference type="InterPro" id="IPR027450">
    <property type="entry name" value="AlkB-like"/>
</dbReference>
<dbReference type="GO" id="GO:0006307">
    <property type="term" value="P:DNA alkylation repair"/>
    <property type="evidence" value="ECO:0007669"/>
    <property type="project" value="InterPro"/>
</dbReference>
<dbReference type="Gene3D" id="2.60.120.590">
    <property type="entry name" value="Alpha-ketoglutarate-dependent dioxygenase AlkB-like"/>
    <property type="match status" value="1"/>
</dbReference>
<keyword evidence="4" id="KW-1185">Reference proteome</keyword>
<comment type="similarity">
    <text evidence="1">Belongs to the alkB family.</text>
</comment>
<evidence type="ECO:0000313" key="4">
    <source>
        <dbReference type="Proteomes" id="UP001489004"/>
    </source>
</evidence>
<evidence type="ECO:0000313" key="3">
    <source>
        <dbReference type="EMBL" id="KAK9830177.1"/>
    </source>
</evidence>
<dbReference type="Pfam" id="PF13532">
    <property type="entry name" value="2OG-FeII_Oxy_2"/>
    <property type="match status" value="1"/>
</dbReference>
<dbReference type="InterPro" id="IPR032854">
    <property type="entry name" value="ALKBH3"/>
</dbReference>
<reference evidence="3 4" key="1">
    <citation type="journal article" date="2024" name="Nat. Commun.">
        <title>Phylogenomics reveals the evolutionary origins of lichenization in chlorophyte algae.</title>
        <authorList>
            <person name="Puginier C."/>
            <person name="Libourel C."/>
            <person name="Otte J."/>
            <person name="Skaloud P."/>
            <person name="Haon M."/>
            <person name="Grisel S."/>
            <person name="Petersen M."/>
            <person name="Berrin J.G."/>
            <person name="Delaux P.M."/>
            <person name="Dal Grande F."/>
            <person name="Keller J."/>
        </authorList>
    </citation>
    <scope>NUCLEOTIDE SEQUENCE [LARGE SCALE GENOMIC DNA]</scope>
    <source>
        <strain evidence="3 4">SAG 2043</strain>
    </source>
</reference>
<dbReference type="AlphaFoldDB" id="A0AAW1R9X7"/>
<dbReference type="EMBL" id="JALJOR010000001">
    <property type="protein sequence ID" value="KAK9830177.1"/>
    <property type="molecule type" value="Genomic_DNA"/>
</dbReference>
<dbReference type="Proteomes" id="UP001489004">
    <property type="component" value="Unassembled WGS sequence"/>
</dbReference>
<accession>A0AAW1R9X7</accession>
<dbReference type="GO" id="GO:0051213">
    <property type="term" value="F:dioxygenase activity"/>
    <property type="evidence" value="ECO:0007669"/>
    <property type="project" value="InterPro"/>
</dbReference>
<evidence type="ECO:0000259" key="2">
    <source>
        <dbReference type="PROSITE" id="PS51471"/>
    </source>
</evidence>
<dbReference type="SUPFAM" id="SSF51197">
    <property type="entry name" value="Clavaminate synthase-like"/>
    <property type="match status" value="1"/>
</dbReference>
<dbReference type="PROSITE" id="PS51471">
    <property type="entry name" value="FE2OG_OXY"/>
    <property type="match status" value="1"/>
</dbReference>
<proteinExistence type="inferred from homology"/>
<protein>
    <recommendedName>
        <fullName evidence="2">Fe2OG dioxygenase domain-containing protein</fullName>
    </recommendedName>
</protein>
<dbReference type="PANTHER" id="PTHR31212:SF4">
    <property type="entry name" value="ALPHA-KETOGLUTARATE-DEPENDENT DIOXYGENASE ALKB HOMOLOG 3"/>
    <property type="match status" value="1"/>
</dbReference>
<dbReference type="InterPro" id="IPR005123">
    <property type="entry name" value="Oxoglu/Fe-dep_dioxygenase_dom"/>
</dbReference>
<sequence length="262" mass="28977">MFPGCVLKCNTPSVFDHRSTACYARLSWALQRLGRTPAAAWVHAELMGSPPFTVVPGFIPDLRMADVLAEITLQRDLIVMADGRVVEEARETAWQSDAGLTFCYSGKEMSGGSLTPFVAHIRDRLAAYFGVYYDSVLINHYPDGKAGMRYHSDPLYGVWDSDTAVVSLGDTREFVFRDVLPSLGPPIPAGADSRSKAGKPWAEPAHMPYLIANGDVVRMFGDCQDRFQHCIKATPSTSRRLSITPLSKLSGTPRCTYILQRW</sequence>
<gene>
    <name evidence="3" type="ORF">WJX72_010148</name>
</gene>
<dbReference type="InterPro" id="IPR037151">
    <property type="entry name" value="AlkB-like_sf"/>
</dbReference>